<evidence type="ECO:0000256" key="3">
    <source>
        <dbReference type="ARBA" id="ARBA00023163"/>
    </source>
</evidence>
<comment type="caution">
    <text evidence="5">The sequence shown here is derived from an EMBL/GenBank/DDBJ whole genome shotgun (WGS) entry which is preliminary data.</text>
</comment>
<name>A0ABV2AEZ3_9EUKA</name>
<keyword evidence="2" id="KW-0805">Transcription regulation</keyword>
<dbReference type="InterPro" id="IPR040168">
    <property type="entry name" value="Not2/3/5"/>
</dbReference>
<evidence type="ECO:0000256" key="1">
    <source>
        <dbReference type="ARBA" id="ARBA00007682"/>
    </source>
</evidence>
<feature type="domain" description="NOT2/NOT3/NOT5 C-terminal" evidence="4">
    <location>
        <begin position="81"/>
        <end position="177"/>
    </location>
</feature>
<keyword evidence="6" id="KW-1185">Reference proteome</keyword>
<dbReference type="Proteomes" id="UP001439008">
    <property type="component" value="Unassembled WGS sequence"/>
</dbReference>
<evidence type="ECO:0000313" key="6">
    <source>
        <dbReference type="Proteomes" id="UP001439008"/>
    </source>
</evidence>
<evidence type="ECO:0000313" key="5">
    <source>
        <dbReference type="EMBL" id="MES1918266.1"/>
    </source>
</evidence>
<sequence length="203" mass="24347">MSKISFYRKTLTINKLFYYMTGLPPYKFGMSEELNSTEYGIKAFEELSSTNQKGLKICLFGQQLEEVFLPEELKTFKYEDFAGPFINEETKKNSFTLPYCYYSRQQSLKTSTFQKLPLKTLFYIFYDMPRDQLQYYAAMELYKRNWRYHKKLQKWYHYEAKSLTWNTFDLDNWKVSKSASKVDSNFNANFAKLQEITDSVSMK</sequence>
<dbReference type="Pfam" id="PF04153">
    <property type="entry name" value="NOT2_3_5_C"/>
    <property type="match status" value="1"/>
</dbReference>
<dbReference type="Gene3D" id="2.30.30.1020">
    <property type="entry name" value="CCR4-NOT complex subunit 2/3/5, C-terminal domain"/>
    <property type="match status" value="1"/>
</dbReference>
<dbReference type="InterPro" id="IPR038635">
    <property type="entry name" value="CCR4-NOT_su2/3/5_C_sf"/>
</dbReference>
<evidence type="ECO:0000259" key="4">
    <source>
        <dbReference type="Pfam" id="PF04153"/>
    </source>
</evidence>
<comment type="similarity">
    <text evidence="1">Belongs to the CNOT2/3/5 family.</text>
</comment>
<accession>A0ABV2AEZ3</accession>
<dbReference type="PANTHER" id="PTHR23326">
    <property type="entry name" value="CCR4 NOT-RELATED"/>
    <property type="match status" value="1"/>
</dbReference>
<dbReference type="EMBL" id="JBDODL010000034">
    <property type="protein sequence ID" value="MES1918266.1"/>
    <property type="molecule type" value="Genomic_DNA"/>
</dbReference>
<evidence type="ECO:0000256" key="2">
    <source>
        <dbReference type="ARBA" id="ARBA00023015"/>
    </source>
</evidence>
<organism evidence="5 6">
    <name type="scientific">Bonamia ostreae</name>
    <dbReference type="NCBI Taxonomy" id="126728"/>
    <lineage>
        <taxon>Eukaryota</taxon>
        <taxon>Sar</taxon>
        <taxon>Rhizaria</taxon>
        <taxon>Endomyxa</taxon>
        <taxon>Ascetosporea</taxon>
        <taxon>Haplosporida</taxon>
        <taxon>Bonamia</taxon>
    </lineage>
</organism>
<keyword evidence="3" id="KW-0804">Transcription</keyword>
<proteinExistence type="inferred from homology"/>
<reference evidence="5 6" key="1">
    <citation type="journal article" date="2024" name="BMC Biol.">
        <title>Comparative genomics of Ascetosporea gives new insight into the evolutionary basis for animal parasitism in Rhizaria.</title>
        <authorList>
            <person name="Hiltunen Thoren M."/>
            <person name="Onut-Brannstrom I."/>
            <person name="Alfjorden A."/>
            <person name="Peckova H."/>
            <person name="Swords F."/>
            <person name="Hooper C."/>
            <person name="Holzer A.S."/>
            <person name="Bass D."/>
            <person name="Burki F."/>
        </authorList>
    </citation>
    <scope>NUCLEOTIDE SEQUENCE [LARGE SCALE GENOMIC DNA]</scope>
    <source>
        <strain evidence="5">20-A016</strain>
    </source>
</reference>
<gene>
    <name evidence="5" type="primary">VIP2</name>
    <name evidence="5" type="ORF">MHBO_000257</name>
</gene>
<dbReference type="InterPro" id="IPR007282">
    <property type="entry name" value="NOT2/3/5_C"/>
</dbReference>
<protein>
    <submittedName>
        <fullName evidence="5">Nuclear-transcribed mRNA catabolic process, deadenylation-dependent decay, variant 2</fullName>
    </submittedName>
</protein>